<proteinExistence type="predicted"/>
<keyword evidence="2" id="KW-1185">Reference proteome</keyword>
<name>A0A502IWK6_BRELA</name>
<organism evidence="1 2">
    <name type="scientific">Brevibacillus laterosporus</name>
    <name type="common">Bacillus laterosporus</name>
    <dbReference type="NCBI Taxonomy" id="1465"/>
    <lineage>
        <taxon>Bacteria</taxon>
        <taxon>Bacillati</taxon>
        <taxon>Bacillota</taxon>
        <taxon>Bacilli</taxon>
        <taxon>Bacillales</taxon>
        <taxon>Paenibacillaceae</taxon>
        <taxon>Brevibacillus</taxon>
    </lineage>
</organism>
<evidence type="ECO:0000313" key="2">
    <source>
        <dbReference type="Proteomes" id="UP000319432"/>
    </source>
</evidence>
<dbReference type="Proteomes" id="UP000319432">
    <property type="component" value="Chromosome"/>
</dbReference>
<accession>A0A502IWK6</accession>
<sequence length="80" mass="8754">MKEVTIVFSSGAQTQFDVVDFAINKNLSGEFKGFTWTSNHALGPQPARINSDSVDLVLVEEIEEQIEEVVEAALRAEVSA</sequence>
<gene>
    <name evidence="1" type="ORF">EEL30_26115</name>
</gene>
<dbReference type="EMBL" id="CP033464">
    <property type="protein sequence ID" value="QDX95440.1"/>
    <property type="molecule type" value="Genomic_DNA"/>
</dbReference>
<dbReference type="AlphaFoldDB" id="A0A502IWK6"/>
<evidence type="ECO:0000313" key="1">
    <source>
        <dbReference type="EMBL" id="QDX95440.1"/>
    </source>
</evidence>
<protein>
    <submittedName>
        <fullName evidence="1">Uncharacterized protein</fullName>
    </submittedName>
</protein>
<reference evidence="1 2" key="1">
    <citation type="submission" date="2018-11" db="EMBL/GenBank/DDBJ databases">
        <title>Phylogenetic determinants of toxin gene distribution in genomes of Brevibacillus laterosporus.</title>
        <authorList>
            <person name="Glare T.R."/>
            <person name="Durrant A."/>
            <person name="Berry C."/>
            <person name="Palma L."/>
            <person name="Ormskirk M."/>
            <person name="Cox M.O."/>
        </authorList>
    </citation>
    <scope>NUCLEOTIDE SEQUENCE [LARGE SCALE GENOMIC DNA]</scope>
    <source>
        <strain evidence="1 2">1821L</strain>
    </source>
</reference>